<gene>
    <name evidence="1" type="ORF">IQ217_08210</name>
</gene>
<dbReference type="Proteomes" id="UP000658720">
    <property type="component" value="Unassembled WGS sequence"/>
</dbReference>
<evidence type="ECO:0000313" key="1">
    <source>
        <dbReference type="EMBL" id="MBE9253828.1"/>
    </source>
</evidence>
<dbReference type="EMBL" id="JADEVV010000019">
    <property type="protein sequence ID" value="MBE9253828.1"/>
    <property type="molecule type" value="Genomic_DNA"/>
</dbReference>
<sequence>MSAFPVGSVRGSALGSGCSGWLVRPSVRAQSGLVLVASFGSFAGAGRFARRWSGRLGRSVFVRRVGPGWSVSVPVLA</sequence>
<accession>A0ABR9VR52</accession>
<protein>
    <submittedName>
        <fullName evidence="1">Uncharacterized protein</fullName>
    </submittedName>
</protein>
<proteinExistence type="predicted"/>
<dbReference type="RefSeq" id="WP_194019571.1">
    <property type="nucleotide sequence ID" value="NZ_JADEVV010000019.1"/>
</dbReference>
<comment type="caution">
    <text evidence="1">The sequence shown here is derived from an EMBL/GenBank/DDBJ whole genome shotgun (WGS) entry which is preliminary data.</text>
</comment>
<name>A0ABR9VR52_9SYNC</name>
<organism evidence="1 2">
    <name type="scientific">Synechocystis salina LEGE 00031</name>
    <dbReference type="NCBI Taxonomy" id="1828736"/>
    <lineage>
        <taxon>Bacteria</taxon>
        <taxon>Bacillati</taxon>
        <taxon>Cyanobacteriota</taxon>
        <taxon>Cyanophyceae</taxon>
        <taxon>Synechococcales</taxon>
        <taxon>Merismopediaceae</taxon>
        <taxon>Synechocystis</taxon>
    </lineage>
</organism>
<evidence type="ECO:0000313" key="2">
    <source>
        <dbReference type="Proteomes" id="UP000658720"/>
    </source>
</evidence>
<reference evidence="1 2" key="1">
    <citation type="submission" date="2020-10" db="EMBL/GenBank/DDBJ databases">
        <authorList>
            <person name="Castelo-Branco R."/>
            <person name="Eusebio N."/>
            <person name="Adriana R."/>
            <person name="Vieira A."/>
            <person name="Brugerolle De Fraissinette N."/>
            <person name="Rezende De Castro R."/>
            <person name="Schneider M.P."/>
            <person name="Vasconcelos V."/>
            <person name="Leao P.N."/>
        </authorList>
    </citation>
    <scope>NUCLEOTIDE SEQUENCE [LARGE SCALE GENOMIC DNA]</scope>
    <source>
        <strain evidence="1 2">LEGE 00031</strain>
    </source>
</reference>
<keyword evidence="2" id="KW-1185">Reference proteome</keyword>